<dbReference type="SMART" id="SM00267">
    <property type="entry name" value="GGDEF"/>
    <property type="match status" value="1"/>
</dbReference>
<comment type="caution">
    <text evidence="3">The sequence shown here is derived from an EMBL/GenBank/DDBJ whole genome shotgun (WGS) entry which is preliminary data.</text>
</comment>
<gene>
    <name evidence="3" type="ORF">AAF454_03750</name>
</gene>
<feature type="transmembrane region" description="Helical" evidence="1">
    <location>
        <begin position="127"/>
        <end position="145"/>
    </location>
</feature>
<name>A0ABU9LIS9_9BACL</name>
<dbReference type="PROSITE" id="PS50887">
    <property type="entry name" value="GGDEF"/>
    <property type="match status" value="1"/>
</dbReference>
<evidence type="ECO:0000256" key="1">
    <source>
        <dbReference type="SAM" id="Phobius"/>
    </source>
</evidence>
<keyword evidence="3" id="KW-0808">Transferase</keyword>
<reference evidence="3 4" key="1">
    <citation type="submission" date="2024-04" db="EMBL/GenBank/DDBJ databases">
        <authorList>
            <person name="Wu Y.S."/>
            <person name="Zhang L."/>
        </authorList>
    </citation>
    <scope>NUCLEOTIDE SEQUENCE [LARGE SCALE GENOMIC DNA]</scope>
    <source>
        <strain evidence="3 4">KG-01</strain>
    </source>
</reference>
<keyword evidence="3" id="KW-0548">Nucleotidyltransferase</keyword>
<feature type="transmembrane region" description="Helical" evidence="1">
    <location>
        <begin position="62"/>
        <end position="84"/>
    </location>
</feature>
<feature type="transmembrane region" description="Helical" evidence="1">
    <location>
        <begin position="30"/>
        <end position="50"/>
    </location>
</feature>
<evidence type="ECO:0000313" key="4">
    <source>
        <dbReference type="Proteomes" id="UP001398420"/>
    </source>
</evidence>
<dbReference type="InterPro" id="IPR029787">
    <property type="entry name" value="Nucleotide_cyclase"/>
</dbReference>
<protein>
    <submittedName>
        <fullName evidence="3">GGDEF domain-containing protein</fullName>
        <ecNumber evidence="3">2.7.7.65</ecNumber>
    </submittedName>
</protein>
<dbReference type="SUPFAM" id="SSF55073">
    <property type="entry name" value="Nucleotide cyclase"/>
    <property type="match status" value="1"/>
</dbReference>
<keyword evidence="4" id="KW-1185">Reference proteome</keyword>
<feature type="transmembrane region" description="Helical" evidence="1">
    <location>
        <begin position="177"/>
        <end position="195"/>
    </location>
</feature>
<dbReference type="GO" id="GO:0052621">
    <property type="term" value="F:diguanylate cyclase activity"/>
    <property type="evidence" value="ECO:0007669"/>
    <property type="project" value="UniProtKB-EC"/>
</dbReference>
<dbReference type="InterPro" id="IPR043128">
    <property type="entry name" value="Rev_trsase/Diguanyl_cyclase"/>
</dbReference>
<dbReference type="EMBL" id="JBCEWA010000002">
    <property type="protein sequence ID" value="MEL5987541.1"/>
    <property type="molecule type" value="Genomic_DNA"/>
</dbReference>
<dbReference type="EC" id="2.7.7.65" evidence="3"/>
<feature type="transmembrane region" description="Helical" evidence="1">
    <location>
        <begin position="152"/>
        <end position="171"/>
    </location>
</feature>
<evidence type="ECO:0000259" key="2">
    <source>
        <dbReference type="PROSITE" id="PS50887"/>
    </source>
</evidence>
<keyword evidence="1" id="KW-0812">Transmembrane</keyword>
<dbReference type="InterPro" id="IPR000160">
    <property type="entry name" value="GGDEF_dom"/>
</dbReference>
<evidence type="ECO:0000313" key="3">
    <source>
        <dbReference type="EMBL" id="MEL5987541.1"/>
    </source>
</evidence>
<dbReference type="CDD" id="cd01949">
    <property type="entry name" value="GGDEF"/>
    <property type="match status" value="1"/>
</dbReference>
<organism evidence="3 4">
    <name type="scientific">Kurthia gibsonii</name>
    <dbReference type="NCBI Taxonomy" id="33946"/>
    <lineage>
        <taxon>Bacteria</taxon>
        <taxon>Bacillati</taxon>
        <taxon>Bacillota</taxon>
        <taxon>Bacilli</taxon>
        <taxon>Bacillales</taxon>
        <taxon>Caryophanaceae</taxon>
        <taxon>Kurthia</taxon>
    </lineage>
</organism>
<dbReference type="RefSeq" id="WP_342302682.1">
    <property type="nucleotide sequence ID" value="NZ_JBCEWA010000002.1"/>
</dbReference>
<accession>A0ABU9LIS9</accession>
<dbReference type="Proteomes" id="UP001398420">
    <property type="component" value="Unassembled WGS sequence"/>
</dbReference>
<dbReference type="Pfam" id="PF00990">
    <property type="entry name" value="GGDEF"/>
    <property type="match status" value="1"/>
</dbReference>
<keyword evidence="1" id="KW-1133">Transmembrane helix</keyword>
<dbReference type="PANTHER" id="PTHR45138:SF9">
    <property type="entry name" value="DIGUANYLATE CYCLASE DGCM-RELATED"/>
    <property type="match status" value="1"/>
</dbReference>
<dbReference type="NCBIfam" id="TIGR00254">
    <property type="entry name" value="GGDEF"/>
    <property type="match status" value="1"/>
</dbReference>
<feature type="domain" description="GGDEF" evidence="2">
    <location>
        <begin position="255"/>
        <end position="392"/>
    </location>
</feature>
<sequence>MKKLFANLSHSPPASIYIQREFAKQNIKRLFLVSIFSLFMLSAIFFINLYAHTHTTYHFKDYKGYVICYILIIAINIFTLIYAFKHRRKQAISIEQTKNINAIIFLYVWITLLSSCYISNYDQQLHGQIVIYLVYAFLCSCVVIIPLRKTMIPILFCTILLSIAIIFNSNFITSGQFNLILLLLITVLTLSLNYLNYRIMKQHLEQNQRLVEEKQVSKMLTKELRAAAYTDELTNLSNRRGYLHHLDYLQTQLPCKMTVLMIDIDCFKKYNDYYGHAYGDIVLAKVASTLHDLCAGPNRFASRWGGEEFLVLLQNHTENEVYRFYKQFLNQINSYHIQHVASETADYLTFSIGGNSQTIIHVDDMNTCILHADEAQYTVKHSTKNDFVLMENGKIISMPDSIAQCQ</sequence>
<keyword evidence="1" id="KW-0472">Membrane</keyword>
<dbReference type="PANTHER" id="PTHR45138">
    <property type="entry name" value="REGULATORY COMPONENTS OF SENSORY TRANSDUCTION SYSTEM"/>
    <property type="match status" value="1"/>
</dbReference>
<proteinExistence type="predicted"/>
<dbReference type="InterPro" id="IPR050469">
    <property type="entry name" value="Diguanylate_Cyclase"/>
</dbReference>
<feature type="transmembrane region" description="Helical" evidence="1">
    <location>
        <begin position="104"/>
        <end position="121"/>
    </location>
</feature>
<dbReference type="Gene3D" id="3.30.70.270">
    <property type="match status" value="1"/>
</dbReference>